<gene>
    <name evidence="1" type="primary">alpA</name>
</gene>
<sequence>MTHAVAVTHSNGFSCPGNWSTVQQLCRLYQVSRTTWWRWSKAPGFPAPVRFGRAVRWDAAAVEAFLTQREV</sequence>
<keyword evidence="1" id="KW-0614">Plasmid</keyword>
<proteinExistence type="predicted"/>
<geneLocation type="plasmid" evidence="1">
    <name>pHS87b</name>
</geneLocation>
<dbReference type="InterPro" id="IPR041657">
    <property type="entry name" value="HTH_17"/>
</dbReference>
<dbReference type="Gene3D" id="1.10.238.160">
    <property type="match status" value="1"/>
</dbReference>
<dbReference type="PATRIC" id="fig|287.2659.peg.1461"/>
<dbReference type="SUPFAM" id="SSF46955">
    <property type="entry name" value="Putative DNA-binding domain"/>
    <property type="match status" value="1"/>
</dbReference>
<dbReference type="RefSeq" id="WP_071534834.1">
    <property type="nucleotide sequence ID" value="NZ_BSAM01000001.1"/>
</dbReference>
<dbReference type="AlphaFoldDB" id="A0A0G5TZZ0"/>
<dbReference type="Pfam" id="PF12728">
    <property type="entry name" value="HTH_17"/>
    <property type="match status" value="1"/>
</dbReference>
<evidence type="ECO:0000313" key="1">
    <source>
        <dbReference type="EMBL" id="AKP49117.1"/>
    </source>
</evidence>
<dbReference type="EMBL" id="KR106191">
    <property type="protein sequence ID" value="AKP49117.1"/>
    <property type="molecule type" value="Genomic_DNA"/>
</dbReference>
<dbReference type="InterPro" id="IPR009061">
    <property type="entry name" value="DNA-bd_dom_put_sf"/>
</dbReference>
<protein>
    <submittedName>
        <fullName evidence="1">AlpA family transcriptional regulator</fullName>
    </submittedName>
</protein>
<reference evidence="1" key="1">
    <citation type="journal article" date="2016" name="PLoS ONE">
        <title>A Site-Specific Integrative Plasmid Found in Pseudomonas aeruginosa Clinical Isolate HS87 along with A Plasmid Carrying an Aminoglycoside-Resistant Gene.</title>
        <authorList>
            <person name="Bi D."/>
            <person name="Xie Y."/>
            <person name="Tai C."/>
            <person name="Jiang X."/>
            <person name="Zhang J."/>
            <person name="Harrison E.M."/>
            <person name="Jia S."/>
            <person name="Deng Z."/>
            <person name="Rajakumar K."/>
            <person name="Ou H.Y."/>
        </authorList>
    </citation>
    <scope>NUCLEOTIDE SEQUENCE</scope>
    <source>
        <strain evidence="1">HS87</strain>
        <plasmid evidence="1">pHS87b</plasmid>
    </source>
</reference>
<accession>A0A0G5TZZ0</accession>
<organism evidence="1">
    <name type="scientific">Pseudomonas aeruginosa</name>
    <dbReference type="NCBI Taxonomy" id="287"/>
    <lineage>
        <taxon>Bacteria</taxon>
        <taxon>Pseudomonadati</taxon>
        <taxon>Pseudomonadota</taxon>
        <taxon>Gammaproteobacteria</taxon>
        <taxon>Pseudomonadales</taxon>
        <taxon>Pseudomonadaceae</taxon>
        <taxon>Pseudomonas</taxon>
    </lineage>
</organism>
<name>A0A0G5TZZ0_PSEAI</name>